<dbReference type="EMBL" id="CP090145">
    <property type="protein sequence ID" value="UOX32967.1"/>
    <property type="molecule type" value="Genomic_DNA"/>
</dbReference>
<dbReference type="SUPFAM" id="SSF56322">
    <property type="entry name" value="ADC synthase"/>
    <property type="match status" value="1"/>
</dbReference>
<evidence type="ECO:0000313" key="8">
    <source>
        <dbReference type="Proteomes" id="UP000830454"/>
    </source>
</evidence>
<dbReference type="InterPro" id="IPR004561">
    <property type="entry name" value="IsoChor_synthase"/>
</dbReference>
<organism evidence="7 8">
    <name type="scientific">Flavobacterium sediminilitoris</name>
    <dbReference type="NCBI Taxonomy" id="2024526"/>
    <lineage>
        <taxon>Bacteria</taxon>
        <taxon>Pseudomonadati</taxon>
        <taxon>Bacteroidota</taxon>
        <taxon>Flavobacteriia</taxon>
        <taxon>Flavobacteriales</taxon>
        <taxon>Flavobacteriaceae</taxon>
        <taxon>Flavobacterium</taxon>
    </lineage>
</organism>
<comment type="similarity">
    <text evidence="2">Belongs to the isochorismate synthase family.</text>
</comment>
<sequence length="343" mass="39444">MQRILYEAKTQIKKELPFVLYANPNSNKLNAYFQKNDELEVFKGQSGFVFAPFSNTESYIISLSNSNFLSESIEEIEIENILLDISIDQKAKKNFEDLVNKGIVEINNNLFEKVVLSRKVVVPVKMDFEATFLRLLQSYNTAFRYLFYHPKIGMWMGATPEQLLKVEGDKISTVALAGTQLYKDSLIWEEKELQEQQFVSDFIIHEITPFVKNITISEPFTAKAGTLAHIKTTISAYLKEKESANKLLFQIHPTPAVCGLPKKEAMAFVLQNEGYDRKFYSGFLGEWNIKDESNLFVNLRCMEVEEEKINLYVGCGITKDSNPEKEFFETENKLVTMLKIIKV</sequence>
<comment type="catalytic activity">
    <reaction evidence="1">
        <text>chorismate = isochorismate</text>
        <dbReference type="Rhea" id="RHEA:18985"/>
        <dbReference type="ChEBI" id="CHEBI:29748"/>
        <dbReference type="ChEBI" id="CHEBI:29780"/>
        <dbReference type="EC" id="5.4.4.2"/>
    </reaction>
</comment>
<evidence type="ECO:0000259" key="6">
    <source>
        <dbReference type="Pfam" id="PF00425"/>
    </source>
</evidence>
<reference evidence="7" key="1">
    <citation type="submission" date="2021-12" db="EMBL/GenBank/DDBJ databases">
        <authorList>
            <person name="Cha I.-T."/>
            <person name="Lee K.-E."/>
            <person name="Park S.-J."/>
        </authorList>
    </citation>
    <scope>NUCLEOTIDE SEQUENCE</scope>
    <source>
        <strain evidence="7">YSM-43</strain>
    </source>
</reference>
<feature type="domain" description="Chorismate-utilising enzyme C-terminal" evidence="6">
    <location>
        <begin position="92"/>
        <end position="333"/>
    </location>
</feature>
<dbReference type="PANTHER" id="PTHR42839">
    <property type="entry name" value="ISOCHORISMATE SYNTHASE ENTC"/>
    <property type="match status" value="1"/>
</dbReference>
<dbReference type="EC" id="5.4.4.2" evidence="3"/>
<keyword evidence="4 7" id="KW-0413">Isomerase</keyword>
<dbReference type="Proteomes" id="UP000830454">
    <property type="component" value="Chromosome"/>
</dbReference>
<evidence type="ECO:0000256" key="5">
    <source>
        <dbReference type="ARBA" id="ARBA00041564"/>
    </source>
</evidence>
<gene>
    <name evidence="7" type="ORF">LXD69_13080</name>
</gene>
<dbReference type="NCBIfam" id="TIGR00543">
    <property type="entry name" value="isochor_syn"/>
    <property type="match status" value="1"/>
</dbReference>
<proteinExistence type="inferred from homology"/>
<dbReference type="Pfam" id="PF00425">
    <property type="entry name" value="Chorismate_bind"/>
    <property type="match status" value="1"/>
</dbReference>
<evidence type="ECO:0000256" key="2">
    <source>
        <dbReference type="ARBA" id="ARBA00005297"/>
    </source>
</evidence>
<reference evidence="7" key="2">
    <citation type="submission" date="2022-04" db="EMBL/GenBank/DDBJ databases">
        <title>Complete Genome Sequence of Flavobacterium sediminilitoris YSM-43, Isolated from a Tidal Sediment.</title>
        <authorList>
            <person name="Lee P.A."/>
        </authorList>
    </citation>
    <scope>NUCLEOTIDE SEQUENCE</scope>
    <source>
        <strain evidence="7">YSM-43</strain>
    </source>
</reference>
<dbReference type="InterPro" id="IPR015890">
    <property type="entry name" value="Chorismate_C"/>
</dbReference>
<dbReference type="PANTHER" id="PTHR42839:SF2">
    <property type="entry name" value="ISOCHORISMATE SYNTHASE ENTC"/>
    <property type="match status" value="1"/>
</dbReference>
<evidence type="ECO:0000256" key="4">
    <source>
        <dbReference type="ARBA" id="ARBA00023235"/>
    </source>
</evidence>
<dbReference type="InterPro" id="IPR005801">
    <property type="entry name" value="ADC_synthase"/>
</dbReference>
<protein>
    <recommendedName>
        <fullName evidence="3">isochorismate synthase</fullName>
        <ecNumber evidence="3">5.4.4.2</ecNumber>
    </recommendedName>
    <alternativeName>
        <fullName evidence="5">Isochorismate mutase</fullName>
    </alternativeName>
</protein>
<dbReference type="RefSeq" id="WP_246915737.1">
    <property type="nucleotide sequence ID" value="NZ_CP090145.1"/>
</dbReference>
<name>A0ABY4HJF7_9FLAO</name>
<dbReference type="Gene3D" id="3.60.120.10">
    <property type="entry name" value="Anthranilate synthase"/>
    <property type="match status" value="1"/>
</dbReference>
<evidence type="ECO:0000313" key="7">
    <source>
        <dbReference type="EMBL" id="UOX32967.1"/>
    </source>
</evidence>
<evidence type="ECO:0000256" key="3">
    <source>
        <dbReference type="ARBA" id="ARBA00012824"/>
    </source>
</evidence>
<dbReference type="GO" id="GO:0008909">
    <property type="term" value="F:isochorismate synthase activity"/>
    <property type="evidence" value="ECO:0007669"/>
    <property type="project" value="UniProtKB-EC"/>
</dbReference>
<evidence type="ECO:0000256" key="1">
    <source>
        <dbReference type="ARBA" id="ARBA00000799"/>
    </source>
</evidence>
<keyword evidence="8" id="KW-1185">Reference proteome</keyword>
<accession>A0ABY4HJF7</accession>